<keyword evidence="12 17" id="KW-0496">Mitochondrion</keyword>
<organism evidence="17">
    <name type="scientific">Lepyrus sp. G312</name>
    <dbReference type="NCBI Taxonomy" id="2480751"/>
    <lineage>
        <taxon>Eukaryota</taxon>
        <taxon>Metazoa</taxon>
        <taxon>Ecdysozoa</taxon>
        <taxon>Arthropoda</taxon>
        <taxon>Hexapoda</taxon>
        <taxon>Insecta</taxon>
        <taxon>Pterygota</taxon>
        <taxon>Neoptera</taxon>
        <taxon>Endopterygota</taxon>
        <taxon>Coleoptera</taxon>
        <taxon>Polyphaga</taxon>
        <taxon>Cucujiformia</taxon>
        <taxon>Curculionidae</taxon>
        <taxon>Molytinae</taxon>
        <taxon>Lepyrini</taxon>
        <taxon>Lepyrus</taxon>
    </lineage>
</organism>
<reference evidence="17" key="1">
    <citation type="journal article" date="2014" name="Mol. Biol. Evol.">
        <title>Bulk de novo mitogenome assembly from pooled total DNA elucidates the phylogeny of weevils (Coleoptera: Curculionoidea).</title>
        <authorList>
            <person name="Gillett C.P."/>
            <person name="Crampton-Platt A."/>
            <person name="Timmermans M.J."/>
            <person name="Jordal B.H."/>
            <person name="Emerson B.C."/>
            <person name="Vogler A.P."/>
        </authorList>
    </citation>
    <scope>NUCLEOTIDE SEQUENCE</scope>
</reference>
<dbReference type="PANTHER" id="PTHR11435">
    <property type="entry name" value="NADH UBIQUINONE OXIDOREDUCTASE SUBUNIT ND6"/>
    <property type="match status" value="1"/>
</dbReference>
<evidence type="ECO:0000256" key="13">
    <source>
        <dbReference type="ARBA" id="ARBA00023136"/>
    </source>
</evidence>
<dbReference type="AlphaFoldDB" id="A0A3G2JZD1"/>
<feature type="transmembrane region" description="Helical" evidence="16">
    <location>
        <begin position="49"/>
        <end position="71"/>
    </location>
</feature>
<name>A0A3G2JZD1_9CUCU</name>
<dbReference type="EMBL" id="MH473533">
    <property type="protein sequence ID" value="AYN50409.1"/>
    <property type="molecule type" value="Genomic_DNA"/>
</dbReference>
<evidence type="ECO:0000256" key="3">
    <source>
        <dbReference type="ARBA" id="ARBA00012944"/>
    </source>
</evidence>
<feature type="transmembrane region" description="Helical" evidence="16">
    <location>
        <begin position="83"/>
        <end position="101"/>
    </location>
</feature>
<evidence type="ECO:0000256" key="12">
    <source>
        <dbReference type="ARBA" id="ARBA00023128"/>
    </source>
</evidence>
<comment type="similarity">
    <text evidence="2">Belongs to the complex I subunit 6 family.</text>
</comment>
<evidence type="ECO:0000256" key="11">
    <source>
        <dbReference type="ARBA" id="ARBA00023027"/>
    </source>
</evidence>
<keyword evidence="5" id="KW-0813">Transport</keyword>
<protein>
    <recommendedName>
        <fullName evidence="4">NADH-ubiquinone oxidoreductase chain 6</fullName>
        <ecNumber evidence="3">7.1.1.2</ecNumber>
    </recommendedName>
    <alternativeName>
        <fullName evidence="14">NADH dehydrogenase subunit 6</fullName>
    </alternativeName>
</protein>
<keyword evidence="10 16" id="KW-1133">Transmembrane helix</keyword>
<keyword evidence="8" id="KW-1278">Translocase</keyword>
<evidence type="ECO:0000256" key="15">
    <source>
        <dbReference type="ARBA" id="ARBA00049551"/>
    </source>
</evidence>
<keyword evidence="13 16" id="KW-0472">Membrane</keyword>
<keyword evidence="9" id="KW-0249">Electron transport</keyword>
<comment type="catalytic activity">
    <reaction evidence="15">
        <text>a ubiquinone + NADH + 5 H(+)(in) = a ubiquinol + NAD(+) + 4 H(+)(out)</text>
        <dbReference type="Rhea" id="RHEA:29091"/>
        <dbReference type="Rhea" id="RHEA-COMP:9565"/>
        <dbReference type="Rhea" id="RHEA-COMP:9566"/>
        <dbReference type="ChEBI" id="CHEBI:15378"/>
        <dbReference type="ChEBI" id="CHEBI:16389"/>
        <dbReference type="ChEBI" id="CHEBI:17976"/>
        <dbReference type="ChEBI" id="CHEBI:57540"/>
        <dbReference type="ChEBI" id="CHEBI:57945"/>
        <dbReference type="EC" id="7.1.1.2"/>
    </reaction>
</comment>
<evidence type="ECO:0000256" key="1">
    <source>
        <dbReference type="ARBA" id="ARBA00004225"/>
    </source>
</evidence>
<evidence type="ECO:0000256" key="5">
    <source>
        <dbReference type="ARBA" id="ARBA00022448"/>
    </source>
</evidence>
<evidence type="ECO:0000256" key="4">
    <source>
        <dbReference type="ARBA" id="ARBA00021095"/>
    </source>
</evidence>
<sequence>MFTSMLIMNWMFSVIFMFLNHPLSLGCILLIQTILTCLCSGFLYFNFWFSYILFLVMIGGMLVMFMYMTSIASNEKFKLPKKMMFFSCMMMMISLIILILFKDNMYSNMMMLNTISMNQSINMYNYSLTKFFNYPNMMMMITLMMYLLSTLIAIVKIMGKSKTLGPLRQK</sequence>
<accession>A0A3G2JZD1</accession>
<evidence type="ECO:0000256" key="2">
    <source>
        <dbReference type="ARBA" id="ARBA00005698"/>
    </source>
</evidence>
<keyword evidence="11" id="KW-0520">NAD</keyword>
<evidence type="ECO:0000313" key="17">
    <source>
        <dbReference type="EMBL" id="AYN50409.1"/>
    </source>
</evidence>
<dbReference type="GO" id="GO:0031966">
    <property type="term" value="C:mitochondrial membrane"/>
    <property type="evidence" value="ECO:0007669"/>
    <property type="project" value="UniProtKB-SubCell"/>
</dbReference>
<comment type="subcellular location">
    <subcellularLocation>
        <location evidence="1">Mitochondrion membrane</location>
        <topology evidence="1">Multi-pass membrane protein</topology>
    </subcellularLocation>
</comment>
<evidence type="ECO:0000256" key="16">
    <source>
        <dbReference type="SAM" id="Phobius"/>
    </source>
</evidence>
<evidence type="ECO:0000256" key="6">
    <source>
        <dbReference type="ARBA" id="ARBA00022660"/>
    </source>
</evidence>
<keyword evidence="6" id="KW-0679">Respiratory chain</keyword>
<proteinExistence type="inferred from homology"/>
<evidence type="ECO:0000256" key="7">
    <source>
        <dbReference type="ARBA" id="ARBA00022692"/>
    </source>
</evidence>
<evidence type="ECO:0000256" key="10">
    <source>
        <dbReference type="ARBA" id="ARBA00022989"/>
    </source>
</evidence>
<dbReference type="PANTHER" id="PTHR11435:SF1">
    <property type="entry name" value="NADH-UBIQUINONE OXIDOREDUCTASE CHAIN 6"/>
    <property type="match status" value="1"/>
</dbReference>
<dbReference type="EC" id="7.1.1.2" evidence="3"/>
<gene>
    <name evidence="17" type="primary">nad6</name>
</gene>
<feature type="transmembrane region" description="Helical" evidence="16">
    <location>
        <begin position="137"/>
        <end position="158"/>
    </location>
</feature>
<keyword evidence="7 16" id="KW-0812">Transmembrane</keyword>
<dbReference type="GO" id="GO:0008137">
    <property type="term" value="F:NADH dehydrogenase (ubiquinone) activity"/>
    <property type="evidence" value="ECO:0007669"/>
    <property type="project" value="UniProtKB-EC"/>
</dbReference>
<reference evidence="17" key="2">
    <citation type="submission" date="2018-06" db="EMBL/GenBank/DDBJ databases">
        <authorList>
            <person name="James G."/>
        </authorList>
    </citation>
    <scope>NUCLEOTIDE SEQUENCE</scope>
</reference>
<evidence type="ECO:0000256" key="14">
    <source>
        <dbReference type="ARBA" id="ARBA00031019"/>
    </source>
</evidence>
<dbReference type="InterPro" id="IPR050269">
    <property type="entry name" value="ComplexI_Subunit6"/>
</dbReference>
<evidence type="ECO:0000256" key="9">
    <source>
        <dbReference type="ARBA" id="ARBA00022982"/>
    </source>
</evidence>
<evidence type="ECO:0000256" key="8">
    <source>
        <dbReference type="ARBA" id="ARBA00022967"/>
    </source>
</evidence>
<geneLocation type="mitochondrion" evidence="17"/>